<evidence type="ECO:0000256" key="6">
    <source>
        <dbReference type="ARBA" id="ARBA00023211"/>
    </source>
</evidence>
<evidence type="ECO:0000256" key="5">
    <source>
        <dbReference type="ARBA" id="ARBA00022842"/>
    </source>
</evidence>
<keyword evidence="6" id="KW-0464">Manganese</keyword>
<keyword evidence="5" id="KW-0460">Magnesium</keyword>
<protein>
    <submittedName>
        <fullName evidence="7">Uncharacterized protein</fullName>
    </submittedName>
</protein>
<gene>
    <name evidence="7" type="ORF">OsI_28894</name>
</gene>
<proteinExistence type="predicted"/>
<dbReference type="GO" id="GO:0010945">
    <property type="term" value="F:coenzyme A diphosphatase activity"/>
    <property type="evidence" value="ECO:0007669"/>
    <property type="project" value="InterPro"/>
</dbReference>
<dbReference type="PANTHER" id="PTHR12992">
    <property type="entry name" value="NUDIX HYDROLASE"/>
    <property type="match status" value="1"/>
</dbReference>
<evidence type="ECO:0000256" key="3">
    <source>
        <dbReference type="ARBA" id="ARBA00022723"/>
    </source>
</evidence>
<keyword evidence="4" id="KW-0378">Hydrolase</keyword>
<evidence type="ECO:0000256" key="2">
    <source>
        <dbReference type="ARBA" id="ARBA00001946"/>
    </source>
</evidence>
<dbReference type="Gene3D" id="3.90.79.10">
    <property type="entry name" value="Nucleoside Triphosphate Pyrophosphohydrolase"/>
    <property type="match status" value="1"/>
</dbReference>
<keyword evidence="8" id="KW-1185">Reference proteome</keyword>
<dbReference type="EMBL" id="CM000133">
    <property type="protein sequence ID" value="EEC83425.1"/>
    <property type="molecule type" value="Genomic_DNA"/>
</dbReference>
<dbReference type="HOGENOM" id="CLU_1279485_0_0_1"/>
<name>B8B9X0_ORYSI</name>
<dbReference type="Proteomes" id="UP000007015">
    <property type="component" value="Chromosome 8"/>
</dbReference>
<dbReference type="PANTHER" id="PTHR12992:SF24">
    <property type="entry name" value="PEROXISOMAL COENZYME A DIPHOSPHATASE NUDT7"/>
    <property type="match status" value="1"/>
</dbReference>
<evidence type="ECO:0000256" key="1">
    <source>
        <dbReference type="ARBA" id="ARBA00001936"/>
    </source>
</evidence>
<dbReference type="AlphaFoldDB" id="B8B9X0"/>
<dbReference type="InterPro" id="IPR045121">
    <property type="entry name" value="CoAse"/>
</dbReference>
<dbReference type="OMA" id="MNDCIVG"/>
<comment type="cofactor">
    <cofactor evidence="2">
        <name>Mg(2+)</name>
        <dbReference type="ChEBI" id="CHEBI:18420"/>
    </cofactor>
</comment>
<keyword evidence="3" id="KW-0479">Metal-binding</keyword>
<accession>B8B9X0</accession>
<organism evidence="7 8">
    <name type="scientific">Oryza sativa subsp. indica</name>
    <name type="common">Rice</name>
    <dbReference type="NCBI Taxonomy" id="39946"/>
    <lineage>
        <taxon>Eukaryota</taxon>
        <taxon>Viridiplantae</taxon>
        <taxon>Streptophyta</taxon>
        <taxon>Embryophyta</taxon>
        <taxon>Tracheophyta</taxon>
        <taxon>Spermatophyta</taxon>
        <taxon>Magnoliopsida</taxon>
        <taxon>Liliopsida</taxon>
        <taxon>Poales</taxon>
        <taxon>Poaceae</taxon>
        <taxon>BOP clade</taxon>
        <taxon>Oryzoideae</taxon>
        <taxon>Oryzeae</taxon>
        <taxon>Oryzinae</taxon>
        <taxon>Oryza</taxon>
        <taxon>Oryza sativa</taxon>
    </lineage>
</organism>
<dbReference type="GO" id="GO:0046872">
    <property type="term" value="F:metal ion binding"/>
    <property type="evidence" value="ECO:0007669"/>
    <property type="project" value="UniProtKB-KW"/>
</dbReference>
<dbReference type="STRING" id="39946.B8B9X0"/>
<evidence type="ECO:0000313" key="8">
    <source>
        <dbReference type="Proteomes" id="UP000007015"/>
    </source>
</evidence>
<dbReference type="GO" id="GO:0015938">
    <property type="term" value="P:coenzyme A catabolic process"/>
    <property type="evidence" value="ECO:0007669"/>
    <property type="project" value="TreeGrafter"/>
</dbReference>
<comment type="cofactor">
    <cofactor evidence="1">
        <name>Mn(2+)</name>
        <dbReference type="ChEBI" id="CHEBI:29035"/>
    </cofactor>
</comment>
<evidence type="ECO:0000313" key="7">
    <source>
        <dbReference type="EMBL" id="EEC83425.1"/>
    </source>
</evidence>
<sequence>MEAPGADIQALIQRLRLHRPRPSPYAAAAAPSPDAAAPPAELLFRPRRAAVLICLFRGAARELRVLLTKRSSKLSSHSGSMDVLNTLPVRFHFNGDFLVSGREKHYVGGSEAMSYLDQDNIPLPEIVGHLCDHCKVAEGTMLHLLFLGKDLNSELRALLDDSVCQYMNDCIVGGGVAEVYADAPILVDLSYEDEGSDYELEMEEDMGDESDGNEIE</sequence>
<evidence type="ECO:0000256" key="4">
    <source>
        <dbReference type="ARBA" id="ARBA00022801"/>
    </source>
</evidence>
<reference evidence="7 8" key="1">
    <citation type="journal article" date="2005" name="PLoS Biol.">
        <title>The genomes of Oryza sativa: a history of duplications.</title>
        <authorList>
            <person name="Yu J."/>
            <person name="Wang J."/>
            <person name="Lin W."/>
            <person name="Li S."/>
            <person name="Li H."/>
            <person name="Zhou J."/>
            <person name="Ni P."/>
            <person name="Dong W."/>
            <person name="Hu S."/>
            <person name="Zeng C."/>
            <person name="Zhang J."/>
            <person name="Zhang Y."/>
            <person name="Li R."/>
            <person name="Xu Z."/>
            <person name="Li S."/>
            <person name="Li X."/>
            <person name="Zheng H."/>
            <person name="Cong L."/>
            <person name="Lin L."/>
            <person name="Yin J."/>
            <person name="Geng J."/>
            <person name="Li G."/>
            <person name="Shi J."/>
            <person name="Liu J."/>
            <person name="Lv H."/>
            <person name="Li J."/>
            <person name="Wang J."/>
            <person name="Deng Y."/>
            <person name="Ran L."/>
            <person name="Shi X."/>
            <person name="Wang X."/>
            <person name="Wu Q."/>
            <person name="Li C."/>
            <person name="Ren X."/>
            <person name="Wang J."/>
            <person name="Wang X."/>
            <person name="Li D."/>
            <person name="Liu D."/>
            <person name="Zhang X."/>
            <person name="Ji Z."/>
            <person name="Zhao W."/>
            <person name="Sun Y."/>
            <person name="Zhang Z."/>
            <person name="Bao J."/>
            <person name="Han Y."/>
            <person name="Dong L."/>
            <person name="Ji J."/>
            <person name="Chen P."/>
            <person name="Wu S."/>
            <person name="Liu J."/>
            <person name="Xiao Y."/>
            <person name="Bu D."/>
            <person name="Tan J."/>
            <person name="Yang L."/>
            <person name="Ye C."/>
            <person name="Zhang J."/>
            <person name="Xu J."/>
            <person name="Zhou Y."/>
            <person name="Yu Y."/>
            <person name="Zhang B."/>
            <person name="Zhuang S."/>
            <person name="Wei H."/>
            <person name="Liu B."/>
            <person name="Lei M."/>
            <person name="Yu H."/>
            <person name="Li Y."/>
            <person name="Xu H."/>
            <person name="Wei S."/>
            <person name="He X."/>
            <person name="Fang L."/>
            <person name="Zhang Z."/>
            <person name="Zhang Y."/>
            <person name="Huang X."/>
            <person name="Su Z."/>
            <person name="Tong W."/>
            <person name="Li J."/>
            <person name="Tong Z."/>
            <person name="Li S."/>
            <person name="Ye J."/>
            <person name="Wang L."/>
            <person name="Fang L."/>
            <person name="Lei T."/>
            <person name="Chen C."/>
            <person name="Chen H."/>
            <person name="Xu Z."/>
            <person name="Li H."/>
            <person name="Huang H."/>
            <person name="Zhang F."/>
            <person name="Xu H."/>
            <person name="Li N."/>
            <person name="Zhao C."/>
            <person name="Li S."/>
            <person name="Dong L."/>
            <person name="Huang Y."/>
            <person name="Li L."/>
            <person name="Xi Y."/>
            <person name="Qi Q."/>
            <person name="Li W."/>
            <person name="Zhang B."/>
            <person name="Hu W."/>
            <person name="Zhang Y."/>
            <person name="Tian X."/>
            <person name="Jiao Y."/>
            <person name="Liang X."/>
            <person name="Jin J."/>
            <person name="Gao L."/>
            <person name="Zheng W."/>
            <person name="Hao B."/>
            <person name="Liu S."/>
            <person name="Wang W."/>
            <person name="Yuan L."/>
            <person name="Cao M."/>
            <person name="McDermott J."/>
            <person name="Samudrala R."/>
            <person name="Wang J."/>
            <person name="Wong G.K."/>
            <person name="Yang H."/>
        </authorList>
    </citation>
    <scope>NUCLEOTIDE SEQUENCE [LARGE SCALE GENOMIC DNA]</scope>
    <source>
        <strain evidence="8">cv. 93-11</strain>
    </source>
</reference>
<dbReference type="Gramene" id="BGIOSGA028502-TA">
    <property type="protein sequence ID" value="BGIOSGA028502-PA"/>
    <property type="gene ID" value="BGIOSGA028502"/>
</dbReference>